<dbReference type="InterPro" id="IPR006944">
    <property type="entry name" value="Phage/GTA_portal"/>
</dbReference>
<gene>
    <name evidence="5" type="ORF">LVP1_g005</name>
</gene>
<dbReference type="Pfam" id="PF04860">
    <property type="entry name" value="Phage_portal"/>
    <property type="match status" value="1"/>
</dbReference>
<dbReference type="EMBL" id="KX223815">
    <property type="protein sequence ID" value="ANO57934.1"/>
    <property type="molecule type" value="Genomic_DNA"/>
</dbReference>
<dbReference type="NCBIfam" id="TIGR01537">
    <property type="entry name" value="portal_HK97"/>
    <property type="match status" value="1"/>
</dbReference>
<evidence type="ECO:0000256" key="3">
    <source>
        <dbReference type="ARBA" id="ARBA00023219"/>
    </source>
</evidence>
<evidence type="ECO:0000313" key="5">
    <source>
        <dbReference type="EMBL" id="ANO57934.1"/>
    </source>
</evidence>
<proteinExistence type="predicted"/>
<keyword evidence="2" id="KW-1160">Virus entry into host cell</keyword>
<dbReference type="Gene3D" id="3.30.1120.70">
    <property type="match status" value="1"/>
</dbReference>
<name>A0A1S5RCN9_9CAUD</name>
<keyword evidence="3" id="KW-0231">Viral genome packaging</keyword>
<dbReference type="Proteomes" id="UP000222183">
    <property type="component" value="Segment"/>
</dbReference>
<keyword evidence="6" id="KW-1185">Reference proteome</keyword>
<evidence type="ECO:0000256" key="4">
    <source>
        <dbReference type="SAM" id="MobiDB-lite"/>
    </source>
</evidence>
<organism evidence="5 6">
    <name type="scientific">Lactobacillus phage P1</name>
    <dbReference type="NCBI Taxonomy" id="1846168"/>
    <lineage>
        <taxon>Viruses</taxon>
        <taxon>Duplodnaviria</taxon>
        <taxon>Heunggongvirae</taxon>
        <taxon>Uroviricota</taxon>
        <taxon>Caudoviricetes</taxon>
        <taxon>Tybeckvirinae</taxon>
        <taxon>Maenadvirus</taxon>
        <taxon>Maenadvirus P1</taxon>
    </lineage>
</organism>
<protein>
    <submittedName>
        <fullName evidence="5">Hk97 family portal protein</fullName>
    </submittedName>
</protein>
<keyword evidence="1" id="KW-0118">Viral capsid assembly</keyword>
<feature type="compositionally biased region" description="Polar residues" evidence="4">
    <location>
        <begin position="397"/>
        <end position="416"/>
    </location>
</feature>
<evidence type="ECO:0000256" key="2">
    <source>
        <dbReference type="ARBA" id="ARBA00023009"/>
    </source>
</evidence>
<keyword evidence="2" id="KW-1162">Viral penetration into host cytoplasm</keyword>
<evidence type="ECO:0000313" key="6">
    <source>
        <dbReference type="Proteomes" id="UP000222183"/>
    </source>
</evidence>
<dbReference type="Gene3D" id="3.40.140.120">
    <property type="match status" value="1"/>
</dbReference>
<dbReference type="Gene3D" id="1.20.1270.210">
    <property type="match status" value="1"/>
</dbReference>
<evidence type="ECO:0000256" key="1">
    <source>
        <dbReference type="ARBA" id="ARBA00022950"/>
    </source>
</evidence>
<keyword evidence="1" id="KW-1188">Viral release from host cell</keyword>
<keyword evidence="2" id="KW-1171">Viral genome ejection through host cell envelope</keyword>
<feature type="region of interest" description="Disordered" evidence="4">
    <location>
        <begin position="395"/>
        <end position="452"/>
    </location>
</feature>
<sequence length="452" mass="49636">MRSQTGTGPLSFTGDDRPITEDTVMEIPAFSAALALVADTVASLDILLMKTGDQGVPLPVKDDERIAMLNKQANEEMSAFTYKRSVVKDLLLYGRSLTYIERTSDGKINAIYPLASRYMTTEVYTYGGYKYYGVYTYNSEAGSFEYDEEDLMNVISDSQDGITADGIMANYTGTLQLALAQRDYEKNLLSNGAVPVGAVRSDRAVAPEVLARLKQQFASTYAGAGNSGKTLFLEGGLSYQQISTNPDNMQLDSSKKSMLGEIARMFNLPETLINAGANKYNSNEQNNLQFFQYCLKPILASFEAAINKELLLESEKEQGYFFKFDTDTIMQNTFKEKVAAYGALYKQGLISYDEFRNKFGFSNIEGEDFINLSLGSVLYYPKTGEMKIPNLGVAGGATQSSGDPTKITPKNQTLDNVASGESKGIQKAPNQKNQDDSHQAKADNNMLGGNDD</sequence>
<dbReference type="InterPro" id="IPR006427">
    <property type="entry name" value="Portal_HK97"/>
</dbReference>
<reference evidence="5 6" key="1">
    <citation type="journal article" date="2016" name="J. Dairy Sci.">
        <title>Characterization and adsorption of Lactobacillus virulent phage P1.</title>
        <authorList>
            <person name="Chen X."/>
            <person name="Xi Y."/>
            <person name="Zhang H."/>
            <person name="Wang Z."/>
            <person name="Fan M."/>
            <person name="Liu Y."/>
            <person name="Wu W."/>
        </authorList>
    </citation>
    <scope>NUCLEOTIDE SEQUENCE [LARGE SCALE GENOMIC DNA]</scope>
</reference>
<accession>A0A1S5RCN9</accession>